<dbReference type="SUPFAM" id="SSF81321">
    <property type="entry name" value="Family A G protein-coupled receptor-like"/>
    <property type="match status" value="1"/>
</dbReference>
<protein>
    <submittedName>
        <fullName evidence="4">Olfactory receptor 7G2</fullName>
    </submittedName>
</protein>
<keyword evidence="5" id="KW-1185">Reference proteome</keyword>
<sequence length="110" mass="12406">MLLKLVQTLIHSIFPSDSSPTQELETKTDVSQFHLLGLTEDPALQPLTVSLFLSMYLVTILGNMVIILAIFSESHPHPQFVLGWYLFKKTTIPKMFVNTEAQDERIICSG</sequence>
<evidence type="ECO:0000313" key="5">
    <source>
        <dbReference type="Proteomes" id="UP001166674"/>
    </source>
</evidence>
<dbReference type="Proteomes" id="UP001166674">
    <property type="component" value="Unassembled WGS sequence"/>
</dbReference>
<name>A0AA41T7F9_SCICA</name>
<keyword evidence="3" id="KW-0812">Transmembrane</keyword>
<evidence type="ECO:0000256" key="3">
    <source>
        <dbReference type="SAM" id="Phobius"/>
    </source>
</evidence>
<organism evidence="4 5">
    <name type="scientific">Sciurus carolinensis</name>
    <name type="common">Eastern gray squirrel</name>
    <dbReference type="NCBI Taxonomy" id="30640"/>
    <lineage>
        <taxon>Eukaryota</taxon>
        <taxon>Metazoa</taxon>
        <taxon>Chordata</taxon>
        <taxon>Craniata</taxon>
        <taxon>Vertebrata</taxon>
        <taxon>Euteleostomi</taxon>
        <taxon>Mammalia</taxon>
        <taxon>Eutheria</taxon>
        <taxon>Euarchontoglires</taxon>
        <taxon>Glires</taxon>
        <taxon>Rodentia</taxon>
        <taxon>Sciuromorpha</taxon>
        <taxon>Sciuridae</taxon>
        <taxon>Sciurinae</taxon>
        <taxon>Sciurini</taxon>
        <taxon>Sciurus</taxon>
    </lineage>
</organism>
<reference evidence="4" key="1">
    <citation type="submission" date="2020-03" db="EMBL/GenBank/DDBJ databases">
        <title>Studies in the Genomics of Life Span.</title>
        <authorList>
            <person name="Glass D."/>
        </authorList>
    </citation>
    <scope>NUCLEOTIDE SEQUENCE</scope>
    <source>
        <strain evidence="4">SUZIE</strain>
        <tissue evidence="4">Muscle</tissue>
    </source>
</reference>
<gene>
    <name evidence="4" type="ORF">SUZIE_187355</name>
</gene>
<keyword evidence="1" id="KW-0807">Transducer</keyword>
<dbReference type="EMBL" id="JAATJV010407319">
    <property type="protein sequence ID" value="MBZ3886319.1"/>
    <property type="molecule type" value="Genomic_DNA"/>
</dbReference>
<feature type="transmembrane region" description="Helical" evidence="3">
    <location>
        <begin position="51"/>
        <end position="71"/>
    </location>
</feature>
<keyword evidence="1" id="KW-0297">G-protein coupled receptor</keyword>
<evidence type="ECO:0000256" key="1">
    <source>
        <dbReference type="ARBA" id="ARBA00023040"/>
    </source>
</evidence>
<keyword evidence="3" id="KW-0472">Membrane</keyword>
<accession>A0AA41T7F9</accession>
<keyword evidence="2 4" id="KW-0675">Receptor</keyword>
<evidence type="ECO:0000313" key="4">
    <source>
        <dbReference type="EMBL" id="MBZ3886319.1"/>
    </source>
</evidence>
<dbReference type="GO" id="GO:0004930">
    <property type="term" value="F:G protein-coupled receptor activity"/>
    <property type="evidence" value="ECO:0007669"/>
    <property type="project" value="UniProtKB-KW"/>
</dbReference>
<dbReference type="PANTHER" id="PTHR48001">
    <property type="entry name" value="OLFACTORY RECEPTOR"/>
    <property type="match status" value="1"/>
</dbReference>
<proteinExistence type="predicted"/>
<keyword evidence="3" id="KW-1133">Transmembrane helix</keyword>
<comment type="caution">
    <text evidence="4">The sequence shown here is derived from an EMBL/GenBank/DDBJ whole genome shotgun (WGS) entry which is preliminary data.</text>
</comment>
<dbReference type="AlphaFoldDB" id="A0AA41T7F9"/>
<evidence type="ECO:0000256" key="2">
    <source>
        <dbReference type="ARBA" id="ARBA00023170"/>
    </source>
</evidence>